<feature type="domain" description="Helicase C-terminal" evidence="4">
    <location>
        <begin position="509"/>
        <end position="668"/>
    </location>
</feature>
<dbReference type="Pfam" id="PF00176">
    <property type="entry name" value="SNF2-rel_dom"/>
    <property type="match status" value="2"/>
</dbReference>
<dbReference type="PROSITE" id="PS51192">
    <property type="entry name" value="HELICASE_ATP_BIND_1"/>
    <property type="match status" value="1"/>
</dbReference>
<evidence type="ECO:0000256" key="2">
    <source>
        <dbReference type="SAM" id="Phobius"/>
    </source>
</evidence>
<proteinExistence type="predicted"/>
<evidence type="ECO:0000256" key="1">
    <source>
        <dbReference type="ARBA" id="ARBA00022801"/>
    </source>
</evidence>
<dbReference type="InterPro" id="IPR049730">
    <property type="entry name" value="SNF2/RAD54-like_C"/>
</dbReference>
<keyword evidence="2" id="KW-0812">Transmembrane</keyword>
<name>A0A1E7EPW6_9STRA</name>
<dbReference type="GO" id="GO:0016787">
    <property type="term" value="F:hydrolase activity"/>
    <property type="evidence" value="ECO:0007669"/>
    <property type="project" value="UniProtKB-KW"/>
</dbReference>
<dbReference type="GO" id="GO:0005524">
    <property type="term" value="F:ATP binding"/>
    <property type="evidence" value="ECO:0007669"/>
    <property type="project" value="InterPro"/>
</dbReference>
<dbReference type="CDD" id="cd18793">
    <property type="entry name" value="SF2_C_SNF"/>
    <property type="match status" value="1"/>
</dbReference>
<dbReference type="GO" id="GO:0015616">
    <property type="term" value="F:DNA translocase activity"/>
    <property type="evidence" value="ECO:0007669"/>
    <property type="project" value="TreeGrafter"/>
</dbReference>
<evidence type="ECO:0000259" key="3">
    <source>
        <dbReference type="PROSITE" id="PS51192"/>
    </source>
</evidence>
<keyword evidence="1 5" id="KW-0378">Hydrolase</keyword>
<dbReference type="SMART" id="SM00490">
    <property type="entry name" value="HELICc"/>
    <property type="match status" value="1"/>
</dbReference>
<dbReference type="Proteomes" id="UP000095751">
    <property type="component" value="Unassembled WGS sequence"/>
</dbReference>
<dbReference type="Gene3D" id="3.40.50.10810">
    <property type="entry name" value="Tandem AAA-ATPase domain"/>
    <property type="match status" value="1"/>
</dbReference>
<dbReference type="InterPro" id="IPR027417">
    <property type="entry name" value="P-loop_NTPase"/>
</dbReference>
<evidence type="ECO:0000313" key="5">
    <source>
        <dbReference type="EMBL" id="OEU07999.1"/>
    </source>
</evidence>
<evidence type="ECO:0000313" key="6">
    <source>
        <dbReference type="Proteomes" id="UP000095751"/>
    </source>
</evidence>
<dbReference type="InParanoid" id="A0A1E7EPW6"/>
<feature type="transmembrane region" description="Helical" evidence="2">
    <location>
        <begin position="324"/>
        <end position="346"/>
    </location>
</feature>
<sequence length="738" mass="84096">MYRITTIDDLIESQDISDFANDSSDVLMLVYVVRYFNEIRKNEGKNVQLCPLINKSKQFLLFIAKFAVSKGIDDGKKHSIDKHRLQIDDELRKELEIDGNDTPWRLNSSQPLKYVELKKLPREIRLPVPLFRRLYSHQRSGIEWMANLFIAKTGGVLGDEMGMGKTFLSLSLIMSLLDSRTIRNAIVVCPNPILLTTWLSEATKVKDCFGSDCAIQVDVITSDIGEVERNKILKDAKNCSRKKPRLVITGYGMYSGGKLPRGFMPLKKRFGYIIIDEAHKLKNKDSNRRKNIQKVIGTTPHILLLTGTPLLNRLEVMFQIDHRLVFYLVVSTALLPIYFLCFQWSLPFFYLIKELYHVVDLASRKRLSKWIDFSTRFVRPIVAARQRTATEYDLLRGARALKDLKAMIAPVCLIRKRNDHLSDIVPKNDELDCWCNLSEKQRDLYKSSIAYLDDLRNAGEKSGCVLPLILRLRMICAHPLLSDPVNIKEKCQELGLDQVINDSPKLKFIIDRVREYCNNGSRVIVFTHFLAFLDVLEFVFSDMEGINSCRLDGRVSGKPKQLKTMIDNFNSDGSMFNVMLVSIKAGGVGLTLNGASKCIVCDTTWSQAESDQAVARICRPGQLRECESLHLITAGTVEEKMFGKQIYKGLLERNVIGESVQKKRRSITELRFSNKEELTNLIELEPHGVCQYLESFNIPIVPSVQHPSIIAITRRSDVYNPIVINSVSDDDNDNDDNS</sequence>
<feature type="domain" description="Helicase ATP-binding" evidence="3">
    <location>
        <begin position="146"/>
        <end position="327"/>
    </location>
</feature>
<dbReference type="InterPro" id="IPR014001">
    <property type="entry name" value="Helicase_ATP-bd"/>
</dbReference>
<dbReference type="Pfam" id="PF00271">
    <property type="entry name" value="Helicase_C"/>
    <property type="match status" value="1"/>
</dbReference>
<evidence type="ECO:0000259" key="4">
    <source>
        <dbReference type="PROSITE" id="PS51194"/>
    </source>
</evidence>
<accession>A0A1E7EPW6</accession>
<dbReference type="SMART" id="SM00487">
    <property type="entry name" value="DEXDc"/>
    <property type="match status" value="1"/>
</dbReference>
<dbReference type="OrthoDB" id="413460at2759"/>
<dbReference type="EMBL" id="KV784382">
    <property type="protein sequence ID" value="OEU07999.1"/>
    <property type="molecule type" value="Genomic_DNA"/>
</dbReference>
<organism evidence="5 6">
    <name type="scientific">Fragilariopsis cylindrus CCMP1102</name>
    <dbReference type="NCBI Taxonomy" id="635003"/>
    <lineage>
        <taxon>Eukaryota</taxon>
        <taxon>Sar</taxon>
        <taxon>Stramenopiles</taxon>
        <taxon>Ochrophyta</taxon>
        <taxon>Bacillariophyta</taxon>
        <taxon>Bacillariophyceae</taxon>
        <taxon>Bacillariophycidae</taxon>
        <taxon>Bacillariales</taxon>
        <taxon>Bacillariaceae</taxon>
        <taxon>Fragilariopsis</taxon>
    </lineage>
</organism>
<dbReference type="InterPro" id="IPR000330">
    <property type="entry name" value="SNF2_N"/>
</dbReference>
<dbReference type="PROSITE" id="PS51194">
    <property type="entry name" value="HELICASE_CTER"/>
    <property type="match status" value="1"/>
</dbReference>
<dbReference type="AlphaFoldDB" id="A0A1E7EPW6"/>
<dbReference type="PANTHER" id="PTHR45629">
    <property type="entry name" value="SNF2/RAD54 FAMILY MEMBER"/>
    <property type="match status" value="1"/>
</dbReference>
<gene>
    <name evidence="5" type="ORF">FRACYDRAFT_250219</name>
</gene>
<keyword evidence="2" id="KW-1133">Transmembrane helix</keyword>
<dbReference type="InterPro" id="IPR001650">
    <property type="entry name" value="Helicase_C-like"/>
</dbReference>
<keyword evidence="6" id="KW-1185">Reference proteome</keyword>
<dbReference type="InterPro" id="IPR050496">
    <property type="entry name" value="SNF2_RAD54_helicase_repair"/>
</dbReference>
<dbReference type="KEGG" id="fcy:FRACYDRAFT_250219"/>
<reference evidence="5 6" key="1">
    <citation type="submission" date="2016-09" db="EMBL/GenBank/DDBJ databases">
        <title>Extensive genetic diversity and differential bi-allelic expression allows diatom success in the polar Southern Ocean.</title>
        <authorList>
            <consortium name="DOE Joint Genome Institute"/>
            <person name="Mock T."/>
            <person name="Otillar R.P."/>
            <person name="Strauss J."/>
            <person name="Dupont C."/>
            <person name="Frickenhaus S."/>
            <person name="Maumus F."/>
            <person name="Mcmullan M."/>
            <person name="Sanges R."/>
            <person name="Schmutz J."/>
            <person name="Toseland A."/>
            <person name="Valas R."/>
            <person name="Veluchamy A."/>
            <person name="Ward B.J."/>
            <person name="Allen A."/>
            <person name="Barry K."/>
            <person name="Falciatore A."/>
            <person name="Ferrante M."/>
            <person name="Fortunato A.E."/>
            <person name="Gloeckner G."/>
            <person name="Gruber A."/>
            <person name="Hipkin R."/>
            <person name="Janech M."/>
            <person name="Kroth P."/>
            <person name="Leese F."/>
            <person name="Lindquist E."/>
            <person name="Lyon B.R."/>
            <person name="Martin J."/>
            <person name="Mayer C."/>
            <person name="Parker M."/>
            <person name="Quesneville H."/>
            <person name="Raymond J."/>
            <person name="Uhlig C."/>
            <person name="Valentin K.U."/>
            <person name="Worden A.Z."/>
            <person name="Armbrust E.V."/>
            <person name="Bowler C."/>
            <person name="Green B."/>
            <person name="Moulton V."/>
            <person name="Van Oosterhout C."/>
            <person name="Grigoriev I."/>
        </authorList>
    </citation>
    <scope>NUCLEOTIDE SEQUENCE [LARGE SCALE GENOMIC DNA]</scope>
    <source>
        <strain evidence="5 6">CCMP1102</strain>
    </source>
</reference>
<dbReference type="InterPro" id="IPR038718">
    <property type="entry name" value="SNF2-like_sf"/>
</dbReference>
<dbReference type="Gene3D" id="3.40.50.300">
    <property type="entry name" value="P-loop containing nucleotide triphosphate hydrolases"/>
    <property type="match status" value="1"/>
</dbReference>
<dbReference type="SUPFAM" id="SSF52540">
    <property type="entry name" value="P-loop containing nucleoside triphosphate hydrolases"/>
    <property type="match status" value="2"/>
</dbReference>
<protein>
    <submittedName>
        <fullName evidence="5">p-loop containing nucleoside triphosphate hydrolase protein</fullName>
    </submittedName>
</protein>
<dbReference type="PANTHER" id="PTHR45629:SF7">
    <property type="entry name" value="DNA EXCISION REPAIR PROTEIN ERCC-6-RELATED"/>
    <property type="match status" value="1"/>
</dbReference>
<keyword evidence="2" id="KW-0472">Membrane</keyword>